<evidence type="ECO:0000313" key="2">
    <source>
        <dbReference type="Proteomes" id="UP000887563"/>
    </source>
</evidence>
<evidence type="ECO:0000256" key="1">
    <source>
        <dbReference type="SAM" id="MobiDB-lite"/>
    </source>
</evidence>
<proteinExistence type="predicted"/>
<dbReference type="Proteomes" id="UP000887563">
    <property type="component" value="Unplaced"/>
</dbReference>
<feature type="region of interest" description="Disordered" evidence="1">
    <location>
        <begin position="1"/>
        <end position="23"/>
    </location>
</feature>
<evidence type="ECO:0000313" key="3">
    <source>
        <dbReference type="WBParaSite" id="Minc3s02089g28209"/>
    </source>
</evidence>
<keyword evidence="2" id="KW-1185">Reference proteome</keyword>
<dbReference type="AlphaFoldDB" id="A0A914MNQ8"/>
<accession>A0A914MNQ8</accession>
<feature type="compositionally biased region" description="Polar residues" evidence="1">
    <location>
        <begin position="1"/>
        <end position="19"/>
    </location>
</feature>
<protein>
    <submittedName>
        <fullName evidence="3">Uncharacterized protein</fullName>
    </submittedName>
</protein>
<reference evidence="3" key="1">
    <citation type="submission" date="2022-11" db="UniProtKB">
        <authorList>
            <consortium name="WormBaseParasite"/>
        </authorList>
    </citation>
    <scope>IDENTIFICATION</scope>
</reference>
<dbReference type="WBParaSite" id="Minc3s02089g28209">
    <property type="protein sequence ID" value="Minc3s02089g28209"/>
    <property type="gene ID" value="Minc3s02089g28209"/>
</dbReference>
<sequence>MTISASTSALPAPMTTSAAGSTRTTFSRTWTLTTGFDRDSIIIGRTEYPLLLHILINYCTNLVLETGFFARYFSRE</sequence>
<name>A0A914MNQ8_MELIC</name>
<organism evidence="2 3">
    <name type="scientific">Meloidogyne incognita</name>
    <name type="common">Southern root-knot nematode worm</name>
    <name type="synonym">Oxyuris incognita</name>
    <dbReference type="NCBI Taxonomy" id="6306"/>
    <lineage>
        <taxon>Eukaryota</taxon>
        <taxon>Metazoa</taxon>
        <taxon>Ecdysozoa</taxon>
        <taxon>Nematoda</taxon>
        <taxon>Chromadorea</taxon>
        <taxon>Rhabditida</taxon>
        <taxon>Tylenchina</taxon>
        <taxon>Tylenchomorpha</taxon>
        <taxon>Tylenchoidea</taxon>
        <taxon>Meloidogynidae</taxon>
        <taxon>Meloidogyninae</taxon>
        <taxon>Meloidogyne</taxon>
        <taxon>Meloidogyne incognita group</taxon>
    </lineage>
</organism>